<evidence type="ECO:0000256" key="9">
    <source>
        <dbReference type="RuleBase" id="RU003346"/>
    </source>
</evidence>
<dbReference type="PRINTS" id="PR00171">
    <property type="entry name" value="SUGRTRNSPORT"/>
</dbReference>
<dbReference type="GO" id="GO:0015293">
    <property type="term" value="F:symporter activity"/>
    <property type="evidence" value="ECO:0007669"/>
    <property type="project" value="UniProtKB-KW"/>
</dbReference>
<dbReference type="AlphaFoldDB" id="A0ABC9DZB3"/>
<dbReference type="InterPro" id="IPR044778">
    <property type="entry name" value="MFS_STP/MST-like_plant"/>
</dbReference>
<feature type="transmembrane region" description="Helical" evidence="10">
    <location>
        <begin position="119"/>
        <end position="138"/>
    </location>
</feature>
<evidence type="ECO:0000256" key="8">
    <source>
        <dbReference type="ARBA" id="ARBA00023136"/>
    </source>
</evidence>
<dbReference type="FunFam" id="1.20.1250.20:FF:000002">
    <property type="entry name" value="Sugar transport protein 13"/>
    <property type="match status" value="1"/>
</dbReference>
<evidence type="ECO:0000256" key="5">
    <source>
        <dbReference type="ARBA" id="ARBA00022692"/>
    </source>
</evidence>
<dbReference type="InterPro" id="IPR020846">
    <property type="entry name" value="MFS_dom"/>
</dbReference>
<feature type="transmembrane region" description="Helical" evidence="10">
    <location>
        <begin position="457"/>
        <end position="477"/>
    </location>
</feature>
<keyword evidence="6" id="KW-0769">Symport</keyword>
<evidence type="ECO:0000256" key="1">
    <source>
        <dbReference type="ARBA" id="ARBA00004141"/>
    </source>
</evidence>
<dbReference type="InterPro" id="IPR045262">
    <property type="entry name" value="STP/PLT_plant"/>
</dbReference>
<evidence type="ECO:0000313" key="12">
    <source>
        <dbReference type="EMBL" id="CAL5047954.1"/>
    </source>
</evidence>
<dbReference type="InterPro" id="IPR003663">
    <property type="entry name" value="Sugar/inositol_transpt"/>
</dbReference>
<feature type="transmembrane region" description="Helical" evidence="10">
    <location>
        <begin position="21"/>
        <end position="41"/>
    </location>
</feature>
<feature type="transmembrane region" description="Helical" evidence="10">
    <location>
        <begin position="390"/>
        <end position="415"/>
    </location>
</feature>
<dbReference type="PROSITE" id="PS00217">
    <property type="entry name" value="SUGAR_TRANSPORT_2"/>
    <property type="match status" value="1"/>
</dbReference>
<sequence>MAGGAMVAPAAGGRQDYPGGLTLFVFMACLVAATGGLLFGYDIGVSGGVTSMDPFLLRFFPSVYRKQREAAAAGGGDGGSPYCMFNSQLLTTFTSSIFLSALAASLVAASFTRAAGRKWSMFCGGATFLAGCVLNAAAESVLMLILGRVLLGLGVGFASQSAPLYLSEMAPARMRGMLNNGFNLMITVGILLATLANYGAQKVAGGWGWRLSLGLAAVPATIIVAGSFFLHDTPNSLLERGRPEEAKRMLRRVRGVEDVDDEYADLAAASAASRAVTRPWRDILRRRYRPQLVVAVAVPACQQLTGIVLQTYAPVLFKTAGFGGSASLMSAVITGAVNLLATLVSVFTVDRLGRRALLLEGGVQMLISMVAMGALMGATLGPGGMPAPCAAATVAVMCVYIAGFSWSWGPLGWLVPSEVMPLEVRPAGQSITVAVNMLINFVVAQAFLPLFCRLGPALFFVFAALLAAMTAFVALFLPETKGVPIEDMAAVWKAHWYWKRFVTDGGNDGGLVDAEKGLDGSCALA</sequence>
<protein>
    <recommendedName>
        <fullName evidence="11">Major facilitator superfamily (MFS) profile domain-containing protein</fullName>
    </recommendedName>
</protein>
<keyword evidence="8 10" id="KW-0472">Membrane</keyword>
<gene>
    <name evidence="12" type="ORF">URODEC1_LOCUS90171</name>
</gene>
<dbReference type="CDD" id="cd17361">
    <property type="entry name" value="MFS_STP"/>
    <property type="match status" value="1"/>
</dbReference>
<feature type="transmembrane region" description="Helical" evidence="10">
    <location>
        <begin position="178"/>
        <end position="199"/>
    </location>
</feature>
<keyword evidence="7 10" id="KW-1133">Transmembrane helix</keyword>
<dbReference type="PROSITE" id="PS00216">
    <property type="entry name" value="SUGAR_TRANSPORT_1"/>
    <property type="match status" value="1"/>
</dbReference>
<comment type="subcellular location">
    <subcellularLocation>
        <location evidence="1">Membrane</location>
        <topology evidence="1">Multi-pass membrane protein</topology>
    </subcellularLocation>
</comment>
<feature type="domain" description="Major facilitator superfamily (MFS) profile" evidence="11">
    <location>
        <begin position="28"/>
        <end position="481"/>
    </location>
</feature>
<evidence type="ECO:0000256" key="2">
    <source>
        <dbReference type="ARBA" id="ARBA00010992"/>
    </source>
</evidence>
<dbReference type="GO" id="GO:0016020">
    <property type="term" value="C:membrane"/>
    <property type="evidence" value="ECO:0007669"/>
    <property type="project" value="UniProtKB-SubCell"/>
</dbReference>
<evidence type="ECO:0000256" key="4">
    <source>
        <dbReference type="ARBA" id="ARBA00022597"/>
    </source>
</evidence>
<dbReference type="Proteomes" id="UP001497457">
    <property type="component" value="Chromosome 35b"/>
</dbReference>
<feature type="transmembrane region" description="Helical" evidence="10">
    <location>
        <begin position="427"/>
        <end position="451"/>
    </location>
</feature>
<keyword evidence="13" id="KW-1185">Reference proteome</keyword>
<dbReference type="InterPro" id="IPR036259">
    <property type="entry name" value="MFS_trans_sf"/>
</dbReference>
<feature type="transmembrane region" description="Helical" evidence="10">
    <location>
        <begin position="144"/>
        <end position="166"/>
    </location>
</feature>
<evidence type="ECO:0000313" key="13">
    <source>
        <dbReference type="Proteomes" id="UP001497457"/>
    </source>
</evidence>
<keyword evidence="5 10" id="KW-0812">Transmembrane</keyword>
<dbReference type="Gene3D" id="1.20.1250.20">
    <property type="entry name" value="MFS general substrate transporter like domains"/>
    <property type="match status" value="1"/>
</dbReference>
<feature type="transmembrane region" description="Helical" evidence="10">
    <location>
        <begin position="89"/>
        <end position="112"/>
    </location>
</feature>
<name>A0ABC9DZB3_9POAL</name>
<feature type="transmembrane region" description="Helical" evidence="10">
    <location>
        <begin position="356"/>
        <end position="378"/>
    </location>
</feature>
<dbReference type="InterPro" id="IPR005828">
    <property type="entry name" value="MFS_sugar_transport-like"/>
</dbReference>
<dbReference type="EMBL" id="OZ075145">
    <property type="protein sequence ID" value="CAL5047954.1"/>
    <property type="molecule type" value="Genomic_DNA"/>
</dbReference>
<dbReference type="InterPro" id="IPR005829">
    <property type="entry name" value="Sugar_transporter_CS"/>
</dbReference>
<feature type="transmembrane region" description="Helical" evidence="10">
    <location>
        <begin position="211"/>
        <end position="230"/>
    </location>
</feature>
<proteinExistence type="inferred from homology"/>
<evidence type="ECO:0000256" key="10">
    <source>
        <dbReference type="SAM" id="Phobius"/>
    </source>
</evidence>
<dbReference type="Pfam" id="PF00083">
    <property type="entry name" value="Sugar_tr"/>
    <property type="match status" value="1"/>
</dbReference>
<dbReference type="PROSITE" id="PS50850">
    <property type="entry name" value="MFS"/>
    <property type="match status" value="1"/>
</dbReference>
<evidence type="ECO:0000256" key="7">
    <source>
        <dbReference type="ARBA" id="ARBA00022989"/>
    </source>
</evidence>
<evidence type="ECO:0000256" key="3">
    <source>
        <dbReference type="ARBA" id="ARBA00022448"/>
    </source>
</evidence>
<dbReference type="PANTHER" id="PTHR23500:SF160">
    <property type="entry name" value="OS09G0297300 PROTEIN"/>
    <property type="match status" value="1"/>
</dbReference>
<accession>A0ABC9DZB3</accession>
<keyword evidence="4" id="KW-0762">Sugar transport</keyword>
<feature type="transmembrane region" description="Helical" evidence="10">
    <location>
        <begin position="292"/>
        <end position="313"/>
    </location>
</feature>
<keyword evidence="3 9" id="KW-0813">Transport</keyword>
<dbReference type="SUPFAM" id="SSF103473">
    <property type="entry name" value="MFS general substrate transporter"/>
    <property type="match status" value="1"/>
</dbReference>
<organism evidence="12 13">
    <name type="scientific">Urochloa decumbens</name>
    <dbReference type="NCBI Taxonomy" id="240449"/>
    <lineage>
        <taxon>Eukaryota</taxon>
        <taxon>Viridiplantae</taxon>
        <taxon>Streptophyta</taxon>
        <taxon>Embryophyta</taxon>
        <taxon>Tracheophyta</taxon>
        <taxon>Spermatophyta</taxon>
        <taxon>Magnoliopsida</taxon>
        <taxon>Liliopsida</taxon>
        <taxon>Poales</taxon>
        <taxon>Poaceae</taxon>
        <taxon>PACMAD clade</taxon>
        <taxon>Panicoideae</taxon>
        <taxon>Panicodae</taxon>
        <taxon>Paniceae</taxon>
        <taxon>Melinidinae</taxon>
        <taxon>Urochloa</taxon>
    </lineage>
</organism>
<feature type="transmembrane region" description="Helical" evidence="10">
    <location>
        <begin position="325"/>
        <end position="349"/>
    </location>
</feature>
<dbReference type="NCBIfam" id="TIGR00879">
    <property type="entry name" value="SP"/>
    <property type="match status" value="1"/>
</dbReference>
<reference evidence="12" key="1">
    <citation type="submission" date="2024-10" db="EMBL/GenBank/DDBJ databases">
        <authorList>
            <person name="Ryan C."/>
        </authorList>
    </citation>
    <scope>NUCLEOTIDE SEQUENCE [LARGE SCALE GENOMIC DNA]</scope>
</reference>
<comment type="similarity">
    <text evidence="2 9">Belongs to the major facilitator superfamily. Sugar transporter (TC 2.A.1.1) family.</text>
</comment>
<dbReference type="PANTHER" id="PTHR23500">
    <property type="entry name" value="SOLUTE CARRIER FAMILY 2, FACILITATED GLUCOSE TRANSPORTER"/>
    <property type="match status" value="1"/>
</dbReference>
<evidence type="ECO:0000256" key="6">
    <source>
        <dbReference type="ARBA" id="ARBA00022847"/>
    </source>
</evidence>
<evidence type="ECO:0000259" key="11">
    <source>
        <dbReference type="PROSITE" id="PS50850"/>
    </source>
</evidence>